<feature type="compositionally biased region" description="Low complexity" evidence="1">
    <location>
        <begin position="34"/>
        <end position="45"/>
    </location>
</feature>
<dbReference type="EMBL" id="AEYX01000035">
    <property type="protein sequence ID" value="EGG46800.1"/>
    <property type="molecule type" value="Genomic_DNA"/>
</dbReference>
<feature type="region of interest" description="Disordered" evidence="1">
    <location>
        <begin position="1"/>
        <end position="51"/>
    </location>
</feature>
<dbReference type="STRING" id="996637.SGM_2928"/>
<name>F3NIG4_9ACTN</name>
<evidence type="ECO:0000256" key="1">
    <source>
        <dbReference type="SAM" id="MobiDB-lite"/>
    </source>
</evidence>
<protein>
    <submittedName>
        <fullName evidence="2">Uncharacterized protein</fullName>
    </submittedName>
</protein>
<evidence type="ECO:0000313" key="3">
    <source>
        <dbReference type="Proteomes" id="UP000003022"/>
    </source>
</evidence>
<dbReference type="Proteomes" id="UP000003022">
    <property type="component" value="Unassembled WGS sequence"/>
</dbReference>
<keyword evidence="3" id="KW-1185">Reference proteome</keyword>
<accession>F3NIG4</accession>
<organism evidence="2 3">
    <name type="scientific">Streptomyces griseoaurantiacus M045</name>
    <dbReference type="NCBI Taxonomy" id="996637"/>
    <lineage>
        <taxon>Bacteria</taxon>
        <taxon>Bacillati</taxon>
        <taxon>Actinomycetota</taxon>
        <taxon>Actinomycetes</taxon>
        <taxon>Kitasatosporales</taxon>
        <taxon>Streptomycetaceae</taxon>
        <taxon>Streptomyces</taxon>
        <taxon>Streptomyces aurantiacus group</taxon>
    </lineage>
</organism>
<gene>
    <name evidence="2" type="ORF">SGM_2928</name>
</gene>
<sequence>MTSPEEAGGEPFDERAGEPEEFPESPEDEEGGEEAAPGVPDGAGAFDVRDGDGLCAGFGGRLVGRASALASCVEPAAVMGRARGGS</sequence>
<dbReference type="AlphaFoldDB" id="F3NIG4"/>
<proteinExistence type="predicted"/>
<comment type="caution">
    <text evidence="2">The sequence shown here is derived from an EMBL/GenBank/DDBJ whole genome shotgun (WGS) entry which is preliminary data.</text>
</comment>
<feature type="compositionally biased region" description="Acidic residues" evidence="1">
    <location>
        <begin position="19"/>
        <end position="33"/>
    </location>
</feature>
<evidence type="ECO:0000313" key="2">
    <source>
        <dbReference type="EMBL" id="EGG46800.1"/>
    </source>
</evidence>
<reference evidence="2 3" key="1">
    <citation type="journal article" date="2011" name="J. Bacteriol.">
        <title>Draft genome sequence of the marine bacterium Streptomyces griseoaurantiacus M045, which produces novel manumycin-type antibiotics with a pABA core component.</title>
        <authorList>
            <person name="Li F."/>
            <person name="Jiang P."/>
            <person name="Zheng H."/>
            <person name="Wang S."/>
            <person name="Zhao G."/>
            <person name="Qin S."/>
            <person name="Liu Z."/>
        </authorList>
    </citation>
    <scope>NUCLEOTIDE SEQUENCE [LARGE SCALE GENOMIC DNA]</scope>
    <source>
        <strain evidence="2 3">M045</strain>
    </source>
</reference>